<comment type="caution">
    <text evidence="4">The sequence shown here is derived from an EMBL/GenBank/DDBJ whole genome shotgun (WGS) entry which is preliminary data.</text>
</comment>
<keyword evidence="5" id="KW-1185">Reference proteome</keyword>
<dbReference type="Gene3D" id="3.20.20.80">
    <property type="entry name" value="Glycosidases"/>
    <property type="match status" value="1"/>
</dbReference>
<dbReference type="EMBL" id="JAHYXK010000018">
    <property type="protein sequence ID" value="MBW7468758.1"/>
    <property type="molecule type" value="Genomic_DNA"/>
</dbReference>
<sequence>MTIASLFSRAIGLKTIALLFACILCSQLTNVLAQDLPNREFRGVWVATVSNLDWPQQGASAENQKAALRTLFDNIKAANLNTVFLQVRTESDAFYNSSKEPWSRFLTGKQGVSPGYDPLAFAIEEAHNRGLELHAWINPYRVNSSTSTTIVYAENHVSKSKPEWLLSFSTGKKILNPGLPEVRAYIASVVQEITENYAVDGIHFDDYFYPYPETNFTGITTEDAQTFNLHGTGFTDVKAWRRYNVNETIRLVSEAIQAARPEARFGVSPFGIYKNGVPAGITGMDAYNVIYADPVNWLENKYVDYLTPQLYWPIGGSQDYRKLLEWWADKAYTSSRHLYAGHAIYKTTYTEQEVPNQIDISRQNRSKNALGDVLYRATNLKDNLLNIHTSLKNSTYKYPAAPPAMDWKNAEQPAAPEGLAVTVNEATGEHVLTWQRNTANTGPFKKYIVYTSATLPESIADIPDGAVRALQASESFTIAAADLQQGPSYWVVTELSSSNVESGISNAVTTGTVAAVRNIAKESVLKIYPNPASRIVYADIHLKKPSQVRAELVSVDGKIRGRVQQRRYIAGNHTLSINRDRLAPGVYALIITIDRQRVVKRVILK</sequence>
<feature type="domain" description="Glycosyl hydrolase-like 10" evidence="2">
    <location>
        <begin position="40"/>
        <end position="348"/>
    </location>
</feature>
<dbReference type="InterPro" id="IPR026444">
    <property type="entry name" value="Secre_tail"/>
</dbReference>
<dbReference type="NCBIfam" id="TIGR04183">
    <property type="entry name" value="Por_Secre_tail"/>
    <property type="match status" value="1"/>
</dbReference>
<name>A0ABS7CY48_9BACT</name>
<dbReference type="InterPro" id="IPR052177">
    <property type="entry name" value="Divisome_Glycosyl_Hydrolase"/>
</dbReference>
<evidence type="ECO:0000256" key="1">
    <source>
        <dbReference type="ARBA" id="ARBA00022729"/>
    </source>
</evidence>
<reference evidence="4 5" key="1">
    <citation type="journal article" date="2016" name="Int. J. Syst. Evol. Microbiol.">
        <title>Pontibacter aydingkolensis sp. nov., isolated from soil of a salt lake.</title>
        <authorList>
            <person name="Osman G."/>
            <person name="Zhang T."/>
            <person name="Lou K."/>
            <person name="Gao Y."/>
            <person name="Chang W."/>
            <person name="Lin Q."/>
            <person name="Yang H.M."/>
            <person name="Huo X.D."/>
            <person name="Wang N."/>
        </authorList>
    </citation>
    <scope>NUCLEOTIDE SEQUENCE [LARGE SCALE GENOMIC DNA]</scope>
    <source>
        <strain evidence="4 5">KACC 19255</strain>
    </source>
</reference>
<evidence type="ECO:0000259" key="2">
    <source>
        <dbReference type="Pfam" id="PF02638"/>
    </source>
</evidence>
<dbReference type="Pfam" id="PF18962">
    <property type="entry name" value="Por_Secre_tail"/>
    <property type="match status" value="1"/>
</dbReference>
<dbReference type="PANTHER" id="PTHR43405:SF1">
    <property type="entry name" value="GLYCOSYL HYDROLASE DIGH"/>
    <property type="match status" value="1"/>
</dbReference>
<evidence type="ECO:0000313" key="5">
    <source>
        <dbReference type="Proteomes" id="UP000813018"/>
    </source>
</evidence>
<dbReference type="Proteomes" id="UP000813018">
    <property type="component" value="Unassembled WGS sequence"/>
</dbReference>
<accession>A0ABS7CY48</accession>
<evidence type="ECO:0000259" key="3">
    <source>
        <dbReference type="Pfam" id="PF18962"/>
    </source>
</evidence>
<proteinExistence type="predicted"/>
<dbReference type="InterPro" id="IPR003790">
    <property type="entry name" value="GHL10"/>
</dbReference>
<organism evidence="4 5">
    <name type="scientific">Pontibacter aydingkolensis</name>
    <dbReference type="NCBI Taxonomy" id="1911536"/>
    <lineage>
        <taxon>Bacteria</taxon>
        <taxon>Pseudomonadati</taxon>
        <taxon>Bacteroidota</taxon>
        <taxon>Cytophagia</taxon>
        <taxon>Cytophagales</taxon>
        <taxon>Hymenobacteraceae</taxon>
        <taxon>Pontibacter</taxon>
    </lineage>
</organism>
<evidence type="ECO:0000313" key="4">
    <source>
        <dbReference type="EMBL" id="MBW7468758.1"/>
    </source>
</evidence>
<dbReference type="SUPFAM" id="SSF51445">
    <property type="entry name" value="(Trans)glycosidases"/>
    <property type="match status" value="1"/>
</dbReference>
<dbReference type="InterPro" id="IPR017853">
    <property type="entry name" value="GH"/>
</dbReference>
<feature type="domain" description="Secretion system C-terminal sorting" evidence="3">
    <location>
        <begin position="527"/>
        <end position="603"/>
    </location>
</feature>
<dbReference type="RefSeq" id="WP_219878627.1">
    <property type="nucleotide sequence ID" value="NZ_JAHYXK010000018.1"/>
</dbReference>
<dbReference type="PANTHER" id="PTHR43405">
    <property type="entry name" value="GLYCOSYL HYDROLASE DIGH"/>
    <property type="match status" value="1"/>
</dbReference>
<gene>
    <name evidence="4" type="ORF">K0O23_16910</name>
</gene>
<protein>
    <submittedName>
        <fullName evidence="4">Family 10 glycosylhydrolase</fullName>
    </submittedName>
</protein>
<keyword evidence="1" id="KW-0732">Signal</keyword>
<dbReference type="Pfam" id="PF02638">
    <property type="entry name" value="GHL10"/>
    <property type="match status" value="1"/>
</dbReference>